<accession>A0A551YHL1</accession>
<dbReference type="AlphaFoldDB" id="A0A551YHL1"/>
<name>A0A551YHL1_MICAE</name>
<organism evidence="1 2">
    <name type="scientific">Microcystis aeruginosa Ma_QC_C_20070703_M131</name>
    <dbReference type="NCBI Taxonomy" id="2486263"/>
    <lineage>
        <taxon>Bacteria</taxon>
        <taxon>Bacillati</taxon>
        <taxon>Cyanobacteriota</taxon>
        <taxon>Cyanophyceae</taxon>
        <taxon>Oscillatoriophycideae</taxon>
        <taxon>Chroococcales</taxon>
        <taxon>Microcystaceae</taxon>
        <taxon>Microcystis</taxon>
    </lineage>
</organism>
<sequence length="67" mass="7389">MVLIITQILGGNLGKSNVGFPYLNLTYKIASPPLQKRSPLPIIKKRSPFAFLSQAAALKFNQQDDSE</sequence>
<protein>
    <submittedName>
        <fullName evidence="1">Uncharacterized protein</fullName>
    </submittedName>
</protein>
<reference evidence="1 2" key="1">
    <citation type="submission" date="2019-01" db="EMBL/GenBank/DDBJ databases">
        <title>Coherence of Microcystis species and biogeography revealed through population genomics.</title>
        <authorList>
            <person name="Perez-Carrascal O.M."/>
            <person name="Terrat Y."/>
            <person name="Giani A."/>
            <person name="Fortin N."/>
            <person name="Tromas N."/>
            <person name="Shapiro B.J."/>
        </authorList>
    </citation>
    <scope>NUCLEOTIDE SEQUENCE [LARGE SCALE GENOMIC DNA]</scope>
    <source>
        <strain evidence="1">Ma_QC_C_20070703_M131</strain>
    </source>
</reference>
<gene>
    <name evidence="1" type="ORF">EWV85_04155</name>
</gene>
<dbReference type="EMBL" id="SFCA01000048">
    <property type="protein sequence ID" value="TRT60443.1"/>
    <property type="molecule type" value="Genomic_DNA"/>
</dbReference>
<dbReference type="Proteomes" id="UP000316443">
    <property type="component" value="Unassembled WGS sequence"/>
</dbReference>
<evidence type="ECO:0000313" key="2">
    <source>
        <dbReference type="Proteomes" id="UP000316443"/>
    </source>
</evidence>
<comment type="caution">
    <text evidence="1">The sequence shown here is derived from an EMBL/GenBank/DDBJ whole genome shotgun (WGS) entry which is preliminary data.</text>
</comment>
<proteinExistence type="predicted"/>
<evidence type="ECO:0000313" key="1">
    <source>
        <dbReference type="EMBL" id="TRT60443.1"/>
    </source>
</evidence>